<dbReference type="PROSITE" id="PS00022">
    <property type="entry name" value="EGF_1"/>
    <property type="match status" value="1"/>
</dbReference>
<dbReference type="PANTHER" id="PTHR46539:SF1">
    <property type="entry name" value="E3 UBIQUITIN-PROTEIN LIGASE ATL42"/>
    <property type="match status" value="1"/>
</dbReference>
<evidence type="ECO:0000256" key="2">
    <source>
        <dbReference type="ARBA" id="ARBA00022692"/>
    </source>
</evidence>
<feature type="chain" id="PRO_5035915175" description="RING-type domain-containing protein" evidence="10">
    <location>
        <begin position="17"/>
        <end position="467"/>
    </location>
</feature>
<dbReference type="OrthoDB" id="9984778at2759"/>
<proteinExistence type="predicted"/>
<dbReference type="PANTHER" id="PTHR46539">
    <property type="entry name" value="E3 UBIQUITIN-PROTEIN LIGASE ATL42"/>
    <property type="match status" value="1"/>
</dbReference>
<dbReference type="GO" id="GO:0008270">
    <property type="term" value="F:zinc ion binding"/>
    <property type="evidence" value="ECO:0007669"/>
    <property type="project" value="UniProtKB-KW"/>
</dbReference>
<keyword evidence="7 9" id="KW-0472">Membrane</keyword>
<name>A0A8S1RX50_PAROT</name>
<gene>
    <name evidence="12" type="ORF">POCTA_138.1.T0030188</name>
</gene>
<keyword evidence="13" id="KW-1185">Reference proteome</keyword>
<keyword evidence="2 9" id="KW-0812">Transmembrane</keyword>
<feature type="signal peptide" evidence="10">
    <location>
        <begin position="1"/>
        <end position="16"/>
    </location>
</feature>
<feature type="domain" description="RING-type" evidence="11">
    <location>
        <begin position="363"/>
        <end position="404"/>
    </location>
</feature>
<dbReference type="InterPro" id="IPR001841">
    <property type="entry name" value="Znf_RING"/>
</dbReference>
<evidence type="ECO:0000256" key="10">
    <source>
        <dbReference type="SAM" id="SignalP"/>
    </source>
</evidence>
<evidence type="ECO:0000256" key="9">
    <source>
        <dbReference type="SAM" id="Phobius"/>
    </source>
</evidence>
<keyword evidence="6 9" id="KW-1133">Transmembrane helix</keyword>
<evidence type="ECO:0000256" key="7">
    <source>
        <dbReference type="ARBA" id="ARBA00023136"/>
    </source>
</evidence>
<comment type="caution">
    <text evidence="12">The sequence shown here is derived from an EMBL/GenBank/DDBJ whole genome shotgun (WGS) entry which is preliminary data.</text>
</comment>
<dbReference type="Pfam" id="PF13639">
    <property type="entry name" value="zf-RING_2"/>
    <property type="match status" value="1"/>
</dbReference>
<accession>A0A8S1RX50</accession>
<dbReference type="EMBL" id="CAJJDP010000001">
    <property type="protein sequence ID" value="CAD8131953.1"/>
    <property type="molecule type" value="Genomic_DNA"/>
</dbReference>
<evidence type="ECO:0000313" key="13">
    <source>
        <dbReference type="Proteomes" id="UP000683925"/>
    </source>
</evidence>
<organism evidence="12 13">
    <name type="scientific">Paramecium octaurelia</name>
    <dbReference type="NCBI Taxonomy" id="43137"/>
    <lineage>
        <taxon>Eukaryota</taxon>
        <taxon>Sar</taxon>
        <taxon>Alveolata</taxon>
        <taxon>Ciliophora</taxon>
        <taxon>Intramacronucleata</taxon>
        <taxon>Oligohymenophorea</taxon>
        <taxon>Peniculida</taxon>
        <taxon>Parameciidae</taxon>
        <taxon>Paramecium</taxon>
    </lineage>
</organism>
<evidence type="ECO:0000256" key="6">
    <source>
        <dbReference type="ARBA" id="ARBA00022989"/>
    </source>
</evidence>
<evidence type="ECO:0000256" key="3">
    <source>
        <dbReference type="ARBA" id="ARBA00022723"/>
    </source>
</evidence>
<protein>
    <recommendedName>
        <fullName evidence="11">RING-type domain-containing protein</fullName>
    </recommendedName>
</protein>
<evidence type="ECO:0000259" key="11">
    <source>
        <dbReference type="PROSITE" id="PS50089"/>
    </source>
</evidence>
<dbReference type="SMART" id="SM00184">
    <property type="entry name" value="RING"/>
    <property type="match status" value="1"/>
</dbReference>
<evidence type="ECO:0000256" key="8">
    <source>
        <dbReference type="PROSITE-ProRule" id="PRU00175"/>
    </source>
</evidence>
<evidence type="ECO:0000256" key="4">
    <source>
        <dbReference type="ARBA" id="ARBA00022771"/>
    </source>
</evidence>
<evidence type="ECO:0000256" key="1">
    <source>
        <dbReference type="ARBA" id="ARBA00004370"/>
    </source>
</evidence>
<comment type="subcellular location">
    <subcellularLocation>
        <location evidence="1">Membrane</location>
    </subcellularLocation>
</comment>
<dbReference type="PROSITE" id="PS50089">
    <property type="entry name" value="ZF_RING_2"/>
    <property type="match status" value="1"/>
</dbReference>
<keyword evidence="4 8" id="KW-0863">Zinc-finger</keyword>
<sequence>MIILFFLICIKQIVNQKIEKTYQRVQGVQSFSITNLTKDGFPMRSKITISLTYFDGEIPILLLCPNKPNATVSMEYDSITKEQCTYDANAYEDNSKKQVVSLQDRLEMNKYHSNFNIYEFKERGLFIGALSKLQSSFKIHAEIIPLSGCAKDCRYGGSCFQGVCQCTKGSFGDDCSIQGLDILQQTTLSSDYLYYLDIEQLTGTTFLRVLSSSITLRSQCYAENPQINHGTQVLTNLIQIDHNRIQDCKDVTFLVSDQMQVQQTPYYLFKLPNQSLVEIIEINDEKVSISTILFILFIPLSIIFITFMICCCYKLFKNKAFQQQNLQTEPNPTTYVDLYIPTYKFQEIKDTDVHTISLDYQYCSICLEKFDLQNNVKITYCKHLYHSKCLQLWIEKIKVCPLCRAPLDEQTIISMQTQKSMSIIDQITNKSTNKLKPSQASLSFLHNHNMTRFQNTNYQRSLACIDQ</sequence>
<dbReference type="OMA" id="CTYDANA"/>
<keyword evidence="3" id="KW-0479">Metal-binding</keyword>
<feature type="transmembrane region" description="Helical" evidence="9">
    <location>
        <begin position="292"/>
        <end position="316"/>
    </location>
</feature>
<dbReference type="GO" id="GO:0016020">
    <property type="term" value="C:membrane"/>
    <property type="evidence" value="ECO:0007669"/>
    <property type="project" value="UniProtKB-SubCell"/>
</dbReference>
<evidence type="ECO:0000256" key="5">
    <source>
        <dbReference type="ARBA" id="ARBA00022833"/>
    </source>
</evidence>
<dbReference type="AlphaFoldDB" id="A0A8S1RX50"/>
<keyword evidence="5" id="KW-0862">Zinc</keyword>
<evidence type="ECO:0000313" key="12">
    <source>
        <dbReference type="EMBL" id="CAD8131953.1"/>
    </source>
</evidence>
<reference evidence="12" key="1">
    <citation type="submission" date="2021-01" db="EMBL/GenBank/DDBJ databases">
        <authorList>
            <consortium name="Genoscope - CEA"/>
            <person name="William W."/>
        </authorList>
    </citation>
    <scope>NUCLEOTIDE SEQUENCE</scope>
</reference>
<dbReference type="InterPro" id="IPR000742">
    <property type="entry name" value="EGF"/>
</dbReference>
<dbReference type="Proteomes" id="UP000683925">
    <property type="component" value="Unassembled WGS sequence"/>
</dbReference>
<keyword evidence="10" id="KW-0732">Signal</keyword>